<name>A6HB22_RAT</name>
<reference evidence="2" key="1">
    <citation type="submission" date="2005-09" db="EMBL/GenBank/DDBJ databases">
        <authorList>
            <person name="Mural R.J."/>
            <person name="Li P.W."/>
            <person name="Adams M.D."/>
            <person name="Amanatides P.G."/>
            <person name="Baden-Tillson H."/>
            <person name="Barnstead M."/>
            <person name="Chin S.H."/>
            <person name="Dew I."/>
            <person name="Evans C.A."/>
            <person name="Ferriera S."/>
            <person name="Flanigan M."/>
            <person name="Fosler C."/>
            <person name="Glodek A."/>
            <person name="Gu Z."/>
            <person name="Holt R.A."/>
            <person name="Jennings D."/>
            <person name="Kraft C.L."/>
            <person name="Lu F."/>
            <person name="Nguyen T."/>
            <person name="Nusskern D.R."/>
            <person name="Pfannkoch C.M."/>
            <person name="Sitter C."/>
            <person name="Sutton G.G."/>
            <person name="Venter J.C."/>
            <person name="Wang Z."/>
            <person name="Woodage T."/>
            <person name="Zheng X.H."/>
            <person name="Zhong F."/>
        </authorList>
    </citation>
    <scope>NUCLEOTIDE SEQUENCE [LARGE SCALE GENOMIC DNA]</scope>
    <source>
        <strain>BN</strain>
        <strain evidence="2">Sprague-Dawley</strain>
    </source>
</reference>
<proteinExistence type="predicted"/>
<sequence length="62" mass="6675">MEKMKERWIECQRVHICHAGPSHSDTPTMPLGTLQPPAHCWGGCPGGPPAGIISVKVSEITL</sequence>
<feature type="non-terminal residue" evidence="1">
    <location>
        <position position="62"/>
    </location>
</feature>
<evidence type="ECO:0000313" key="1">
    <source>
        <dbReference type="EMBL" id="EDM03227.1"/>
    </source>
</evidence>
<organism evidence="1 2">
    <name type="scientific">Rattus norvegicus</name>
    <name type="common">Rat</name>
    <dbReference type="NCBI Taxonomy" id="10116"/>
    <lineage>
        <taxon>Eukaryota</taxon>
        <taxon>Metazoa</taxon>
        <taxon>Chordata</taxon>
        <taxon>Craniata</taxon>
        <taxon>Vertebrata</taxon>
        <taxon>Euteleostomi</taxon>
        <taxon>Mammalia</taxon>
        <taxon>Eutheria</taxon>
        <taxon>Euarchontoglires</taxon>
        <taxon>Glires</taxon>
        <taxon>Rodentia</taxon>
        <taxon>Myomorpha</taxon>
        <taxon>Muroidea</taxon>
        <taxon>Muridae</taxon>
        <taxon>Murinae</taxon>
        <taxon>Rattus</taxon>
    </lineage>
</organism>
<accession>A6HB22</accession>
<evidence type="ECO:0000313" key="2">
    <source>
        <dbReference type="Proteomes" id="UP000234681"/>
    </source>
</evidence>
<dbReference type="AlphaFoldDB" id="A6HB22"/>
<gene>
    <name evidence="1" type="ORF">rCG_61815</name>
</gene>
<dbReference type="EMBL" id="CH473947">
    <property type="protein sequence ID" value="EDM03227.1"/>
    <property type="molecule type" value="Genomic_DNA"/>
</dbReference>
<protein>
    <submittedName>
        <fullName evidence="1">RCG61815</fullName>
    </submittedName>
</protein>
<dbReference type="Proteomes" id="UP000234681">
    <property type="component" value="Chromosome 6"/>
</dbReference>